<reference evidence="1 2" key="1">
    <citation type="submission" date="2020-04" db="EMBL/GenBank/DDBJ databases">
        <authorList>
            <person name="Hitch T.C.A."/>
            <person name="Wylensek D."/>
            <person name="Clavel T."/>
        </authorList>
    </citation>
    <scope>NUCLEOTIDE SEQUENCE [LARGE SCALE GENOMIC DNA]</scope>
    <source>
        <strain evidence="1 2">BL-383-APC-2I</strain>
    </source>
</reference>
<evidence type="ECO:0000313" key="2">
    <source>
        <dbReference type="Proteomes" id="UP000589552"/>
    </source>
</evidence>
<proteinExistence type="predicted"/>
<dbReference type="EMBL" id="JABAGA010000006">
    <property type="protein sequence ID" value="NMF09970.1"/>
    <property type="molecule type" value="Genomic_DNA"/>
</dbReference>
<protein>
    <submittedName>
        <fullName evidence="1">Uncharacterized protein</fullName>
    </submittedName>
</protein>
<organism evidence="1 2">
    <name type="scientific">Corynebacterium xerosis</name>
    <dbReference type="NCBI Taxonomy" id="1725"/>
    <lineage>
        <taxon>Bacteria</taxon>
        <taxon>Bacillati</taxon>
        <taxon>Actinomycetota</taxon>
        <taxon>Actinomycetes</taxon>
        <taxon>Mycobacteriales</taxon>
        <taxon>Corynebacteriaceae</taxon>
        <taxon>Corynebacterium</taxon>
    </lineage>
</organism>
<accession>A0A7X9SXU7</accession>
<dbReference type="AlphaFoldDB" id="A0A7X9SXU7"/>
<gene>
    <name evidence="1" type="ORF">HF852_10250</name>
</gene>
<sequence>MALTKKDRERWAHIEEIIAENKAELKAATSHQPLKAFAEREGLMNKGDFPKFKHSLRKIGVHYDALRDEAMQAYNDELDARAADIDDQAKGAPVVTVWTAAVEGDDGTGAFAVVDEEDTAIWYGRFFDDDRIRVAGDLVSAEQSAAEKAVWLAGKALARADYPMGRVRIHTTCHELDVDALRAAGVRSSVAVSVVVDPDDLRAVEMAEAPGFQRWQDADLLGLVDDGVGEDGAE</sequence>
<comment type="caution">
    <text evidence="1">The sequence shown here is derived from an EMBL/GenBank/DDBJ whole genome shotgun (WGS) entry which is preliminary data.</text>
</comment>
<name>A0A7X9SXU7_9CORY</name>
<dbReference type="Proteomes" id="UP000589552">
    <property type="component" value="Unassembled WGS sequence"/>
</dbReference>
<evidence type="ECO:0000313" key="1">
    <source>
        <dbReference type="EMBL" id="NMF09970.1"/>
    </source>
</evidence>
<dbReference type="RefSeq" id="WP_168938177.1">
    <property type="nucleotide sequence ID" value="NZ_JABAGA010000006.1"/>
</dbReference>